<dbReference type="OrthoDB" id="5464at2759"/>
<evidence type="ECO:0000259" key="6">
    <source>
        <dbReference type="Pfam" id="PF01619"/>
    </source>
</evidence>
<dbReference type="PANTHER" id="PTHR13914:SF30">
    <property type="entry name" value="PROLINE DEHYDROGENASE"/>
    <property type="match status" value="1"/>
</dbReference>
<dbReference type="SUPFAM" id="SSF51730">
    <property type="entry name" value="FAD-linked oxidoreductase"/>
    <property type="match status" value="1"/>
</dbReference>
<sequence>MATMRSQMHAARHFRTLTPTYVLSFSRSVQSSKPRSVALPASPFPSIPPHHAVSKPPITSPLSRLPASDVLRSYVITAMSSSPILLDACLALLTRMLQSKSALLNVDKNPILSWLLKKTFYAQFCAGENRAEIQSTMARIKDLGYKGVILEYALEVLGEKGQSSLSADSAETKAAVEHWRKGALQTVEICAPGDFVGIKWSGLGPYALQLLKQNKPPTPLMHDAITQLCDRASAKGVMLLNDAEEHATNIGIDSWNRALQRKYNTKERGRAIVYTTYQAYDRSTPVNLARDLAEAQKHNYILGVKLVRGAYLNSEPRHLLWATIEETHKCYDELTESLLKRQYGDMLRPADPENTTFPEVELVIATHNAESVRKARAIRDAQAANGEPRIKLAYAQLLGMADEVSCNLLDKTRGVSRPADVDTPFAYKCVSWGTTRECLNYLLRRAAENKDAASRTVGTRRAMGAEILRRVRSVFGAA</sequence>
<dbReference type="Pfam" id="PF01619">
    <property type="entry name" value="Pro_dh"/>
    <property type="match status" value="1"/>
</dbReference>
<evidence type="ECO:0000256" key="5">
    <source>
        <dbReference type="RuleBase" id="RU364054"/>
    </source>
</evidence>
<evidence type="ECO:0000256" key="4">
    <source>
        <dbReference type="ARBA" id="ARBA00023062"/>
    </source>
</evidence>
<name>A0A6A6W006_9PEZI</name>
<feature type="domain" description="Proline dehydrogenase" evidence="6">
    <location>
        <begin position="137"/>
        <end position="456"/>
    </location>
</feature>
<comment type="catalytic activity">
    <reaction evidence="5">
        <text>L-proline + a quinone = (S)-1-pyrroline-5-carboxylate + a quinol + H(+)</text>
        <dbReference type="Rhea" id="RHEA:23784"/>
        <dbReference type="ChEBI" id="CHEBI:15378"/>
        <dbReference type="ChEBI" id="CHEBI:17388"/>
        <dbReference type="ChEBI" id="CHEBI:24646"/>
        <dbReference type="ChEBI" id="CHEBI:60039"/>
        <dbReference type="ChEBI" id="CHEBI:132124"/>
        <dbReference type="EC" id="1.5.5.2"/>
    </reaction>
</comment>
<keyword evidence="3 5" id="KW-0560">Oxidoreductase</keyword>
<evidence type="ECO:0000313" key="8">
    <source>
        <dbReference type="Proteomes" id="UP000799437"/>
    </source>
</evidence>
<reference evidence="7" key="1">
    <citation type="journal article" date="2020" name="Stud. Mycol.">
        <title>101 Dothideomycetes genomes: a test case for predicting lifestyles and emergence of pathogens.</title>
        <authorList>
            <person name="Haridas S."/>
            <person name="Albert R."/>
            <person name="Binder M."/>
            <person name="Bloem J."/>
            <person name="Labutti K."/>
            <person name="Salamov A."/>
            <person name="Andreopoulos B."/>
            <person name="Baker S."/>
            <person name="Barry K."/>
            <person name="Bills G."/>
            <person name="Bluhm B."/>
            <person name="Cannon C."/>
            <person name="Castanera R."/>
            <person name="Culley D."/>
            <person name="Daum C."/>
            <person name="Ezra D."/>
            <person name="Gonzalez J."/>
            <person name="Henrissat B."/>
            <person name="Kuo A."/>
            <person name="Liang C."/>
            <person name="Lipzen A."/>
            <person name="Lutzoni F."/>
            <person name="Magnuson J."/>
            <person name="Mondo S."/>
            <person name="Nolan M."/>
            <person name="Ohm R."/>
            <person name="Pangilinan J."/>
            <person name="Park H.-J."/>
            <person name="Ramirez L."/>
            <person name="Alfaro M."/>
            <person name="Sun H."/>
            <person name="Tritt A."/>
            <person name="Yoshinaga Y."/>
            <person name="Zwiers L.-H."/>
            <person name="Turgeon B."/>
            <person name="Goodwin S."/>
            <person name="Spatafora J."/>
            <person name="Crous P."/>
            <person name="Grigoriev I."/>
        </authorList>
    </citation>
    <scope>NUCLEOTIDE SEQUENCE</scope>
    <source>
        <strain evidence="7">CBS 121739</strain>
    </source>
</reference>
<evidence type="ECO:0000256" key="1">
    <source>
        <dbReference type="ARBA" id="ARBA00005869"/>
    </source>
</evidence>
<comment type="function">
    <text evidence="5">Converts proline to delta-1-pyrroline-5-carboxylate.</text>
</comment>
<keyword evidence="8" id="KW-1185">Reference proteome</keyword>
<evidence type="ECO:0000313" key="7">
    <source>
        <dbReference type="EMBL" id="KAF2755479.1"/>
    </source>
</evidence>
<dbReference type="Gene3D" id="3.20.20.220">
    <property type="match status" value="1"/>
</dbReference>
<evidence type="ECO:0000256" key="2">
    <source>
        <dbReference type="ARBA" id="ARBA00012695"/>
    </source>
</evidence>
<keyword evidence="4 5" id="KW-0642">Proline metabolism</keyword>
<protein>
    <recommendedName>
        <fullName evidence="2 5">Proline dehydrogenase</fullName>
        <ecNumber evidence="2 5">1.5.5.2</ecNumber>
    </recommendedName>
</protein>
<dbReference type="Proteomes" id="UP000799437">
    <property type="component" value="Unassembled WGS sequence"/>
</dbReference>
<comment type="cofactor">
    <cofactor evidence="5">
        <name>FAD</name>
        <dbReference type="ChEBI" id="CHEBI:57692"/>
    </cofactor>
</comment>
<dbReference type="RefSeq" id="XP_033597930.1">
    <property type="nucleotide sequence ID" value="XM_033748386.1"/>
</dbReference>
<dbReference type="AlphaFoldDB" id="A0A6A6W006"/>
<keyword evidence="5" id="KW-0274">FAD</keyword>
<dbReference type="InterPro" id="IPR002872">
    <property type="entry name" value="Proline_DH_dom"/>
</dbReference>
<gene>
    <name evidence="7" type="ORF">EJ05DRAFT_512988</name>
</gene>
<dbReference type="GO" id="GO:0010133">
    <property type="term" value="P:L-proline catabolic process to L-glutamate"/>
    <property type="evidence" value="ECO:0007669"/>
    <property type="project" value="TreeGrafter"/>
</dbReference>
<dbReference type="GO" id="GO:0005739">
    <property type="term" value="C:mitochondrion"/>
    <property type="evidence" value="ECO:0007669"/>
    <property type="project" value="TreeGrafter"/>
</dbReference>
<organism evidence="7 8">
    <name type="scientific">Pseudovirgaria hyperparasitica</name>
    <dbReference type="NCBI Taxonomy" id="470096"/>
    <lineage>
        <taxon>Eukaryota</taxon>
        <taxon>Fungi</taxon>
        <taxon>Dikarya</taxon>
        <taxon>Ascomycota</taxon>
        <taxon>Pezizomycotina</taxon>
        <taxon>Dothideomycetes</taxon>
        <taxon>Dothideomycetes incertae sedis</taxon>
        <taxon>Acrospermales</taxon>
        <taxon>Acrospermaceae</taxon>
        <taxon>Pseudovirgaria</taxon>
    </lineage>
</organism>
<dbReference type="EMBL" id="ML996577">
    <property type="protein sequence ID" value="KAF2755479.1"/>
    <property type="molecule type" value="Genomic_DNA"/>
</dbReference>
<comment type="similarity">
    <text evidence="1 5">Belongs to the proline oxidase family.</text>
</comment>
<dbReference type="InterPro" id="IPR029041">
    <property type="entry name" value="FAD-linked_oxidoreductase-like"/>
</dbReference>
<keyword evidence="5" id="KW-0285">Flavoprotein</keyword>
<dbReference type="GeneID" id="54489440"/>
<dbReference type="GO" id="GO:0071949">
    <property type="term" value="F:FAD binding"/>
    <property type="evidence" value="ECO:0007669"/>
    <property type="project" value="TreeGrafter"/>
</dbReference>
<dbReference type="PANTHER" id="PTHR13914">
    <property type="entry name" value="PROLINE OXIDASE"/>
    <property type="match status" value="1"/>
</dbReference>
<accession>A0A6A6W006</accession>
<proteinExistence type="inferred from homology"/>
<dbReference type="GO" id="GO:0004657">
    <property type="term" value="F:proline dehydrogenase activity"/>
    <property type="evidence" value="ECO:0007669"/>
    <property type="project" value="UniProtKB-EC"/>
</dbReference>
<dbReference type="EC" id="1.5.5.2" evidence="2 5"/>
<evidence type="ECO:0000256" key="3">
    <source>
        <dbReference type="ARBA" id="ARBA00023002"/>
    </source>
</evidence>
<dbReference type="InterPro" id="IPR015659">
    <property type="entry name" value="Proline_oxidase"/>
</dbReference>